<feature type="coiled-coil region" evidence="1">
    <location>
        <begin position="3127"/>
        <end position="3193"/>
    </location>
</feature>
<evidence type="ECO:0000256" key="1">
    <source>
        <dbReference type="SAM" id="Coils"/>
    </source>
</evidence>
<feature type="compositionally biased region" description="Basic and acidic residues" evidence="2">
    <location>
        <begin position="1822"/>
        <end position="1837"/>
    </location>
</feature>
<feature type="compositionally biased region" description="Polar residues" evidence="2">
    <location>
        <begin position="2255"/>
        <end position="2280"/>
    </location>
</feature>
<feature type="region of interest" description="Disordered" evidence="2">
    <location>
        <begin position="1803"/>
        <end position="1911"/>
    </location>
</feature>
<feature type="coiled-coil region" evidence="1">
    <location>
        <begin position="2841"/>
        <end position="2991"/>
    </location>
</feature>
<feature type="compositionally biased region" description="Acidic residues" evidence="2">
    <location>
        <begin position="2284"/>
        <end position="2299"/>
    </location>
</feature>
<evidence type="ECO:0000313" key="3">
    <source>
        <dbReference type="EMBL" id="WAQ87070.1"/>
    </source>
</evidence>
<dbReference type="PANTHER" id="PTHR44099">
    <property type="entry name" value="RABCONNECTIN-3B, ISOFORM A"/>
    <property type="match status" value="1"/>
</dbReference>
<feature type="region of interest" description="Disordered" evidence="2">
    <location>
        <begin position="610"/>
        <end position="647"/>
    </location>
</feature>
<proteinExistence type="predicted"/>
<dbReference type="InterPro" id="IPR049916">
    <property type="entry name" value="WDR72-like"/>
</dbReference>
<feature type="region of interest" description="Disordered" evidence="2">
    <location>
        <begin position="1598"/>
        <end position="1625"/>
    </location>
</feature>
<feature type="region of interest" description="Disordered" evidence="2">
    <location>
        <begin position="250"/>
        <end position="273"/>
    </location>
</feature>
<gene>
    <name evidence="3" type="ORF">PtA15_7A800</name>
</gene>
<dbReference type="SUPFAM" id="SSF50978">
    <property type="entry name" value="WD40 repeat-like"/>
    <property type="match status" value="1"/>
</dbReference>
<reference evidence="3" key="1">
    <citation type="submission" date="2022-10" db="EMBL/GenBank/DDBJ databases">
        <title>Puccinia triticina Genome sequencing and assembly.</title>
        <authorList>
            <person name="Li C."/>
        </authorList>
    </citation>
    <scope>NUCLEOTIDE SEQUENCE</scope>
    <source>
        <strain evidence="3">Pt15</strain>
    </source>
</reference>
<name>A0ABY7CPV4_9BASI</name>
<dbReference type="InterPro" id="IPR015943">
    <property type="entry name" value="WD40/YVTN_repeat-like_dom_sf"/>
</dbReference>
<keyword evidence="4" id="KW-1185">Reference proteome</keyword>
<feature type="region of interest" description="Disordered" evidence="2">
    <location>
        <begin position="3271"/>
        <end position="3334"/>
    </location>
</feature>
<feature type="region of interest" description="Disordered" evidence="2">
    <location>
        <begin position="2242"/>
        <end position="2409"/>
    </location>
</feature>
<feature type="region of interest" description="Disordered" evidence="2">
    <location>
        <begin position="1454"/>
        <end position="1474"/>
    </location>
</feature>
<feature type="region of interest" description="Disordered" evidence="2">
    <location>
        <begin position="2178"/>
        <end position="2210"/>
    </location>
</feature>
<feature type="compositionally biased region" description="Acidic residues" evidence="2">
    <location>
        <begin position="1752"/>
        <end position="1770"/>
    </location>
</feature>
<evidence type="ECO:0000313" key="4">
    <source>
        <dbReference type="Proteomes" id="UP001164743"/>
    </source>
</evidence>
<feature type="compositionally biased region" description="Polar residues" evidence="2">
    <location>
        <begin position="2423"/>
        <end position="2443"/>
    </location>
</feature>
<feature type="region of interest" description="Disordered" evidence="2">
    <location>
        <begin position="2495"/>
        <end position="2527"/>
    </location>
</feature>
<feature type="region of interest" description="Disordered" evidence="2">
    <location>
        <begin position="2030"/>
        <end position="2049"/>
    </location>
</feature>
<feature type="region of interest" description="Disordered" evidence="2">
    <location>
        <begin position="2423"/>
        <end position="2461"/>
    </location>
</feature>
<feature type="coiled-coil region" evidence="1">
    <location>
        <begin position="3049"/>
        <end position="3097"/>
    </location>
</feature>
<accession>A0ABY7CPV4</accession>
<feature type="compositionally biased region" description="Polar residues" evidence="2">
    <location>
        <begin position="3365"/>
        <end position="3374"/>
    </location>
</feature>
<evidence type="ECO:0000256" key="2">
    <source>
        <dbReference type="SAM" id="MobiDB-lite"/>
    </source>
</evidence>
<dbReference type="Proteomes" id="UP001164743">
    <property type="component" value="Chromosome 7A"/>
</dbReference>
<dbReference type="EMBL" id="CP110427">
    <property type="protein sequence ID" value="WAQ87070.1"/>
    <property type="molecule type" value="Genomic_DNA"/>
</dbReference>
<feature type="compositionally biased region" description="Acidic residues" evidence="2">
    <location>
        <begin position="1616"/>
        <end position="1625"/>
    </location>
</feature>
<feature type="compositionally biased region" description="Polar residues" evidence="2">
    <location>
        <begin position="2198"/>
        <end position="2210"/>
    </location>
</feature>
<dbReference type="GeneID" id="77812340"/>
<feature type="compositionally biased region" description="Acidic residues" evidence="2">
    <location>
        <begin position="2503"/>
        <end position="2513"/>
    </location>
</feature>
<organism evidence="3 4">
    <name type="scientific">Puccinia triticina</name>
    <dbReference type="NCBI Taxonomy" id="208348"/>
    <lineage>
        <taxon>Eukaryota</taxon>
        <taxon>Fungi</taxon>
        <taxon>Dikarya</taxon>
        <taxon>Basidiomycota</taxon>
        <taxon>Pucciniomycotina</taxon>
        <taxon>Pucciniomycetes</taxon>
        <taxon>Pucciniales</taxon>
        <taxon>Pucciniaceae</taxon>
        <taxon>Puccinia</taxon>
    </lineage>
</organism>
<dbReference type="InterPro" id="IPR036322">
    <property type="entry name" value="WD40_repeat_dom_sf"/>
</dbReference>
<feature type="region of interest" description="Disordered" evidence="2">
    <location>
        <begin position="1752"/>
        <end position="1785"/>
    </location>
</feature>
<feature type="region of interest" description="Disordered" evidence="2">
    <location>
        <begin position="3350"/>
        <end position="3374"/>
    </location>
</feature>
<feature type="region of interest" description="Disordered" evidence="2">
    <location>
        <begin position="2112"/>
        <end position="2143"/>
    </location>
</feature>
<feature type="compositionally biased region" description="Polar residues" evidence="2">
    <location>
        <begin position="2345"/>
        <end position="2356"/>
    </location>
</feature>
<dbReference type="RefSeq" id="XP_053022625.1">
    <property type="nucleotide sequence ID" value="XM_053171445.1"/>
</dbReference>
<protein>
    <submittedName>
        <fullName evidence="3">Uncharacterized protein</fullName>
    </submittedName>
</protein>
<feature type="compositionally biased region" description="Polar residues" evidence="2">
    <location>
        <begin position="250"/>
        <end position="266"/>
    </location>
</feature>
<dbReference type="PANTHER" id="PTHR44099:SF4">
    <property type="entry name" value="RABCONNECTIN-3B, ISOFORM A"/>
    <property type="match status" value="1"/>
</dbReference>
<sequence length="3393" mass="375792">MDAVGVEQRTLTAQIILRPPETAAPSPISESAQPRHLFELFSGQLPLSCQWFQRFYSRPLSLHQFSSAISHSDHIRASNCLLSTTNGQLINLRSITRSSHHHHQQSTHALINLKHPNQSASSIATSKPINPSRSSLSPSFQAPDTQQLRPLKPAAASIYSNSSRSSSTSSIHSHSIKASPTVSISILNNSIPTEITSPHVHNTLLPSPTLSNPHPSRSSPFTFSSSTLVNPSPYPDPIISIITAHIHQSTLRPSVEQSPSHASSLPSHVHMHNPRDPSSTVIFTLSRFGKCSKLSPLDGHIIHSLDLCQSNGLIQFDDWVFLTPQEEPFMSDDDENIQTPAGPLILCVSSETQPVVLNSADFKLLASKYSSCSTEKHERFYKNKIWKQSRADANKWKINLLSLSWSKEIWSREWNVFEDDEGSSSWTIQESQEPILVKAFGDELDLGEERQVEIVVNQDQFAVWSADRFWVFQRSSSSNSKEKDGELRSSPLEASSQIPCEDDLIVSLSFLGSFGILIVSRKHVKLFRSAGSEYSLNGWSEWKVRPMDAVRFTLDSPHQFEFAINNSIVPLSIDVHTDLIKTINLLTVDLDFSTGQRRLSELSFSTEASNVSSDNAESSLEEDNPAHASPANPPVSPHRRDLYLSAPTTRPNELPSICLTCSIWLEDDHRPTILVGDSEGQISVYTLNTLSHPHPLPESSWKLERLVEEERLAGPISALYADQQWVLAGGVSGDVGVWARNIRQPVSSEVTDSKNELRLVDRMMMGPVPVESFGRLSDVELVPEPDAQSSRLPRFVSVMMDGSAVVFNLNEEGMIEVMGQLGPPDASLGISDMWSNGPEIIIFYREQELGAQRWLCSDSLWACLERQEAKTMIEFENGQPLAHQWIRVGLSNCRAYTTTPNPSAGSNASASRVVHLSGIAASILSVRMRDFVEAIGLQDGAELVGRLSIVRLMVSQLLPWGLDPALDDAAEHGLGIRRLSDEERCEILQVINGDRDERSGLALYRANGQENLSSEHANTYRLLNLVVLLRVFLNEARYERHASEAIVGLAKLASKSTSISDDSTTAWLDLRILVRYWLDPSTEVREAARLLFGVRLGSMSNEEIEGLVASWQELLPIQEITPQTKREKDWTFGRKTGSTIHKDLLIKDASHSSAVDTQREADKQLDALLLIGLIVSERYKVLSSKVLKDFSIAVFQTISPTGQRSDRLSQTRIEMLRAGFEVCSKTFEIIQNYIDAIELVRNLFGWATAKDGDLAPDLKGVAKYACLHVASVNTPLFMTTLSYDLSISQNPVDRISTMKLVVFMVRKRPLVLHTSLPRLLEAVVKSLDPTQKQMRAQTQTGATVILHELVKTYPSITFHGRSQKLAIGTPEGAIVIYDLKTGTKMDILESFRTPVVAASFSGDGQRLVAVSLDENRIEIWKFAGSPFAIGSFFNFASSSPSTSAAPSNSFLPRFPANSATGNPDHNKLPHHGSSKPFKSLSFNVGEEALMSIAGTLEKKFKVRVPLEHTPDYRLSQDESRTRSRWTRTPLELAAYQLCVYDSPAPVDPRGVYTSREEWSDKPQNNQLPDSIDVYLPGREVWDEFRIEILSDKLTELGYPTKIQPSSPSKPARDHQEEGDEDEEEQEWLVRLDLRERLQAFLHENPQPPFHIPPIAGPLTPTEIPKDLSSAIPPPPQTPLLPALPSLKPTAAEFKPSLPHPFSSIWGPPLPASQLPPTLSLFQPAALSNSHPPMAPSSPALNVVAEDNENEIVTDSDQENDPDLDQTDNDLELPISLGDHPLDAHEEDDDIPLAKLQHSLQRHLNNPTRQPLPRCFVSASNTDRGESAYDGDSDRRSDCTNPSDEDEAHLHHQHPTLSLTGTPQIDRISSQSSSLSSPHTRLGRSHTFGFSRLSSTRKSMSAGEGHPHNWINGFEDEEEDIVSNPSDEEEAELHQLQRSSLAEITSPINQSAIKSSTPTSRFLLSTAGSPDQATNLAITVGRATGSVMSVGLFESSSSASHSAPKPGSTSGLNAFAAEFKPSFGSSTPMIRNPSFTFSDHPEGSRPKSPVLQVKATQAELPSSLTENVSNPVVIASTAPDGMPSVILFEHPVSSAPFQVSNSLASLPVLKEIHPASTPPYPPTTTHQPSEQPGKDNMRSFKFPATPTPRMVLYQARMSRSTSSSAAVSPILAPAQAVNIKQSSSSLSPGAAPQDPHNGSDPTNTSGFSSQKTYPSLVINLPVSPAPSGSGGSGHSVVLRQRSSFDDDSGSDLSPSATRTMTDENPGSSSFYIPTQPRSKSPSAREEDEEDEDEDEDDDDELERRSHNSLVSLRQLQEQKKQWEKLSSTGVSRVGNSDYDDEDRDSFGSNRDNPSTESIRVLLDVSCARKRESKPPQVNVPPGSPFSPFEGSFEDEPPTLRLPPPSPHAILSPSLPRLLAFKPSKNNLAQNFKTNATSPQKPQNRARQEDELEGVPEISIRNRHLTSPATRWFAGLEDGESSAKVKLEISTAEDDTLCSSKKIDQEDDDDEEEDRDSSSGDSSSNCSFVVESDGRRYRAEAGDGMKSSHANNHHRQLFMSDLERLLTRKLKGLRQDLGELHSLKVDWDSLKRDAILDEINVRMDNILNSWLGGSGKEKIGGSMLSDQKADLMVAAIDRWGSQTEEKLISAIKNLPSPGSSSADPEVTQKIQSALELLNSQLAKPSLGLDLDELTSKLSEAVKPQIGQLIDLASDKSETAELILKQLMPCFTQLNGELASMIKSFSMEMANYQSEKQGADKDSEFWKGLEERLMSTQIESQKNILEQLEKQSTTSSLQEIKRSSDETLETVLGLETKSSKMYEDLSNQIDRVGQELSGDLKIEIEKMLDRRKETDELIDQLRAKNTELETSVIKARAEHGKIRSERAVERERQQEDNVRLAAERDRLKDTADALRLQHESLGREKTEIENQKITLVANLDQSKLLVDQLKASLDSYKTRESQWETEQAEQKEKMRNLEMANRLHESEISTLKREMTMKEKFYESHSESNEREIRNLKEREIEMAAQIKGLIEDKIPLIKNFDQEIRDLVRLKSEADGEIRTLKKRISDQDEQIGNLHQSSASKQQALAMANQKLSELERRGKQESEGVKAELEKMKVELSRVSVESEAKQQTLEEDKRRMEGEMERMRAEAGLVKEEVEAVYQTISVELKDSLQRQAELEAELTASKDVAQLLKNQLADLRAHHLDKQQQARMAGGGQNGLMVFNNSTQPHWQAADNLSQRYRPPTSAEQGQEQQDSAAETIDFVSSTIPLTHSIHAPKPTAASSSSIGHTHPNFFHAPPESRSDSRLSAGTVTSFNHHPNPRHHHHPSSSSYPAPGALASKLVIPNSPFNPLDHQGMEGGSIRDRSVSPTPSRTSVLSRVTVTMDQDGWWSSQDY</sequence>
<keyword evidence="1" id="KW-0175">Coiled coil</keyword>
<dbReference type="Gene3D" id="2.130.10.10">
    <property type="entry name" value="YVTN repeat-like/Quinoprotein amine dehydrogenase"/>
    <property type="match status" value="1"/>
</dbReference>
<feature type="region of interest" description="Disordered" evidence="2">
    <location>
        <begin position="119"/>
        <end position="145"/>
    </location>
</feature>